<evidence type="ECO:0000313" key="3">
    <source>
        <dbReference type="Proteomes" id="UP000026960"/>
    </source>
</evidence>
<dbReference type="Proteomes" id="UP000026960">
    <property type="component" value="Chromosome 3"/>
</dbReference>
<dbReference type="AlphaFoldDB" id="A0A0D3FQH5"/>
<accession>A0A0D3FQH5</accession>
<proteinExistence type="predicted"/>
<sequence>MSPKPNKLRAKQYMVTVSNNDNRERERLRAPTGTGRRRRVASTWQRRTKASPPPSCVATLHPPSQCRSNRGRKLQLSLSTSLSSPAAKKRDIANPAGTPPCHGRSRARSVHHRSDIIAVPAYLDQAGPSYRASVFASTSSPFPSRISKDGATSAEIGYRLLHLRSPSPLSISPPPDNRITRRVYGSAIVDKTIICE</sequence>
<feature type="compositionally biased region" description="Low complexity" evidence="1">
    <location>
        <begin position="74"/>
        <end position="84"/>
    </location>
</feature>
<evidence type="ECO:0000313" key="2">
    <source>
        <dbReference type="EnsemblPlants" id="OBART03G38320.1"/>
    </source>
</evidence>
<protein>
    <submittedName>
        <fullName evidence="2">Uncharacterized protein</fullName>
    </submittedName>
</protein>
<dbReference type="HOGENOM" id="CLU_1392115_0_0_1"/>
<feature type="region of interest" description="Disordered" evidence="1">
    <location>
        <begin position="1"/>
        <end position="110"/>
    </location>
</feature>
<dbReference type="Gramene" id="OBART03G38320.1">
    <property type="protein sequence ID" value="OBART03G38320.1"/>
    <property type="gene ID" value="OBART03G38320"/>
</dbReference>
<reference evidence="2" key="2">
    <citation type="submission" date="2015-03" db="UniProtKB">
        <authorList>
            <consortium name="EnsemblPlants"/>
        </authorList>
    </citation>
    <scope>IDENTIFICATION</scope>
</reference>
<name>A0A0D3FQH5_9ORYZ</name>
<reference evidence="2" key="1">
    <citation type="journal article" date="2009" name="Rice">
        <title>De Novo Next Generation Sequencing of Plant Genomes.</title>
        <authorList>
            <person name="Rounsley S."/>
            <person name="Marri P.R."/>
            <person name="Yu Y."/>
            <person name="He R."/>
            <person name="Sisneros N."/>
            <person name="Goicoechea J.L."/>
            <person name="Lee S.J."/>
            <person name="Angelova A."/>
            <person name="Kudrna D."/>
            <person name="Luo M."/>
            <person name="Affourtit J."/>
            <person name="Desany B."/>
            <person name="Knight J."/>
            <person name="Niazi F."/>
            <person name="Egholm M."/>
            <person name="Wing R.A."/>
        </authorList>
    </citation>
    <scope>NUCLEOTIDE SEQUENCE [LARGE SCALE GENOMIC DNA]</scope>
    <source>
        <strain evidence="2">cv. IRGC 105608</strain>
    </source>
</reference>
<feature type="compositionally biased region" description="Basic residues" evidence="1">
    <location>
        <begin position="1"/>
        <end position="10"/>
    </location>
</feature>
<keyword evidence="3" id="KW-1185">Reference proteome</keyword>
<dbReference type="EnsemblPlants" id="OBART03G38320.1">
    <property type="protein sequence ID" value="OBART03G38320.1"/>
    <property type="gene ID" value="OBART03G38320"/>
</dbReference>
<organism evidence="2">
    <name type="scientific">Oryza barthii</name>
    <dbReference type="NCBI Taxonomy" id="65489"/>
    <lineage>
        <taxon>Eukaryota</taxon>
        <taxon>Viridiplantae</taxon>
        <taxon>Streptophyta</taxon>
        <taxon>Embryophyta</taxon>
        <taxon>Tracheophyta</taxon>
        <taxon>Spermatophyta</taxon>
        <taxon>Magnoliopsida</taxon>
        <taxon>Liliopsida</taxon>
        <taxon>Poales</taxon>
        <taxon>Poaceae</taxon>
        <taxon>BOP clade</taxon>
        <taxon>Oryzoideae</taxon>
        <taxon>Oryzeae</taxon>
        <taxon>Oryzinae</taxon>
        <taxon>Oryza</taxon>
    </lineage>
</organism>
<dbReference type="PaxDb" id="65489-OBART03G38320.1"/>
<evidence type="ECO:0000256" key="1">
    <source>
        <dbReference type="SAM" id="MobiDB-lite"/>
    </source>
</evidence>